<evidence type="ECO:0000313" key="5">
    <source>
        <dbReference type="EMBL" id="PWK38307.1"/>
    </source>
</evidence>
<keyword evidence="2 5" id="KW-0808">Transferase</keyword>
<dbReference type="GO" id="GO:0008757">
    <property type="term" value="F:S-adenosylmethionine-dependent methyltransferase activity"/>
    <property type="evidence" value="ECO:0007669"/>
    <property type="project" value="InterPro"/>
</dbReference>
<dbReference type="CDD" id="cd02440">
    <property type="entry name" value="AdoMet_MTases"/>
    <property type="match status" value="1"/>
</dbReference>
<keyword evidence="1 5" id="KW-0489">Methyltransferase</keyword>
<gene>
    <name evidence="5" type="ORF">C7419_1012202</name>
</gene>
<dbReference type="GO" id="GO:0032259">
    <property type="term" value="P:methylation"/>
    <property type="evidence" value="ECO:0007669"/>
    <property type="project" value="UniProtKB-KW"/>
</dbReference>
<proteinExistence type="predicted"/>
<reference evidence="5 6" key="1">
    <citation type="submission" date="2018-05" db="EMBL/GenBank/DDBJ databases">
        <title>Genomic Encyclopedia of Type Strains, Phase IV (KMG-V): Genome sequencing to study the core and pangenomes of soil and plant-associated prokaryotes.</title>
        <authorList>
            <person name="Whitman W."/>
        </authorList>
    </citation>
    <scope>NUCLEOTIDE SEQUENCE [LARGE SCALE GENOMIC DNA]</scope>
    <source>
        <strain evidence="5 6">SLV-132</strain>
    </source>
</reference>
<dbReference type="Proteomes" id="UP000245754">
    <property type="component" value="Unassembled WGS sequence"/>
</dbReference>
<dbReference type="InterPro" id="IPR029063">
    <property type="entry name" value="SAM-dependent_MTases_sf"/>
</dbReference>
<dbReference type="AlphaFoldDB" id="A0A316F024"/>
<evidence type="ECO:0000256" key="2">
    <source>
        <dbReference type="ARBA" id="ARBA00022679"/>
    </source>
</evidence>
<organism evidence="5 6">
    <name type="scientific">Cupriavidus plantarum</name>
    <dbReference type="NCBI Taxonomy" id="942865"/>
    <lineage>
        <taxon>Bacteria</taxon>
        <taxon>Pseudomonadati</taxon>
        <taxon>Pseudomonadota</taxon>
        <taxon>Betaproteobacteria</taxon>
        <taxon>Burkholderiales</taxon>
        <taxon>Burkholderiaceae</taxon>
        <taxon>Cupriavidus</taxon>
    </lineage>
</organism>
<evidence type="ECO:0000256" key="3">
    <source>
        <dbReference type="ARBA" id="ARBA00022691"/>
    </source>
</evidence>
<dbReference type="EMBL" id="QGGT01000001">
    <property type="protein sequence ID" value="PWK38307.1"/>
    <property type="molecule type" value="Genomic_DNA"/>
</dbReference>
<accession>A0A316F024</accession>
<evidence type="ECO:0000256" key="1">
    <source>
        <dbReference type="ARBA" id="ARBA00022603"/>
    </source>
</evidence>
<dbReference type="Pfam" id="PF08241">
    <property type="entry name" value="Methyltransf_11"/>
    <property type="match status" value="1"/>
</dbReference>
<feature type="domain" description="Methyltransferase type 11" evidence="4">
    <location>
        <begin position="124"/>
        <end position="217"/>
    </location>
</feature>
<dbReference type="PANTHER" id="PTHR43464:SF19">
    <property type="entry name" value="UBIQUINONE BIOSYNTHESIS O-METHYLTRANSFERASE, MITOCHONDRIAL"/>
    <property type="match status" value="1"/>
</dbReference>
<keyword evidence="6" id="KW-1185">Reference proteome</keyword>
<protein>
    <submittedName>
        <fullName evidence="5">Methyltransferase family protein</fullName>
    </submittedName>
</protein>
<keyword evidence="3" id="KW-0949">S-adenosyl-L-methionine</keyword>
<sequence length="327" mass="36220">MAKSVAVMQMRPLIARAVQPFQHVLLKLLTLSVRLGARPSGSEFRTLALRVLAAQPALAMPLGQGLATASAENAKGVLQGLLGDTRAVDTAHDSIDELVNFSAYWRNDWVAQKAASVPAGARVLDAGAGQCQYKPLFAHARYQAQDFAQYGGTEQGPLQETWQYPKLDYVCDITSIPVEDGSFDAVICTEVLEHVPDPVAAVRELCRVTREGGRLFISAPLGSGIHQEPYHYFGGFSPYFYKKYLEAFGCEIVEIRPLGGLFRHVAQEVHRAARTMEADGEAMTGERRYVMMDWLPRMLSEMDNKYFVEQFTVGYLVEARKREQAAA</sequence>
<name>A0A316F024_9BURK</name>
<dbReference type="PANTHER" id="PTHR43464">
    <property type="entry name" value="METHYLTRANSFERASE"/>
    <property type="match status" value="1"/>
</dbReference>
<dbReference type="InterPro" id="IPR013216">
    <property type="entry name" value="Methyltransf_11"/>
</dbReference>
<dbReference type="Gene3D" id="3.40.50.150">
    <property type="entry name" value="Vaccinia Virus protein VP39"/>
    <property type="match status" value="1"/>
</dbReference>
<evidence type="ECO:0000313" key="6">
    <source>
        <dbReference type="Proteomes" id="UP000245754"/>
    </source>
</evidence>
<evidence type="ECO:0000259" key="4">
    <source>
        <dbReference type="Pfam" id="PF08241"/>
    </source>
</evidence>
<comment type="caution">
    <text evidence="5">The sequence shown here is derived from an EMBL/GenBank/DDBJ whole genome shotgun (WGS) entry which is preliminary data.</text>
</comment>
<dbReference type="SUPFAM" id="SSF53335">
    <property type="entry name" value="S-adenosyl-L-methionine-dependent methyltransferases"/>
    <property type="match status" value="1"/>
</dbReference>